<protein>
    <submittedName>
        <fullName evidence="4">Acyl carrier protein</fullName>
    </submittedName>
</protein>
<accession>A0A0K1Q8Q6</accession>
<dbReference type="STRING" id="1391654.AKJ09_08433"/>
<dbReference type="Proteomes" id="UP000064967">
    <property type="component" value="Chromosome"/>
</dbReference>
<reference evidence="4 5" key="1">
    <citation type="submission" date="2015-08" db="EMBL/GenBank/DDBJ databases">
        <authorList>
            <person name="Babu N.S."/>
            <person name="Beckwith C.J."/>
            <person name="Beseler K.G."/>
            <person name="Brison A."/>
            <person name="Carone J.V."/>
            <person name="Caskin T.P."/>
            <person name="Diamond M."/>
            <person name="Durham M.E."/>
            <person name="Foxe J.M."/>
            <person name="Go M."/>
            <person name="Henderson B.A."/>
            <person name="Jones I.B."/>
            <person name="McGettigan J.A."/>
            <person name="Micheletti S.J."/>
            <person name="Nasrallah M.E."/>
            <person name="Ortiz D."/>
            <person name="Piller C.R."/>
            <person name="Privatt S.R."/>
            <person name="Schneider S.L."/>
            <person name="Sharp S."/>
            <person name="Smith T.C."/>
            <person name="Stanton J.D."/>
            <person name="Ullery H.E."/>
            <person name="Wilson R.J."/>
            <person name="Serrano M.G."/>
            <person name="Buck G."/>
            <person name="Lee V."/>
            <person name="Wang Y."/>
            <person name="Carvalho R."/>
            <person name="Voegtly L."/>
            <person name="Shi R."/>
            <person name="Duckworth R."/>
            <person name="Johnson A."/>
            <person name="Loviza R."/>
            <person name="Walstead R."/>
            <person name="Shah Z."/>
            <person name="Kiflezghi M."/>
            <person name="Wade K."/>
            <person name="Ball S.L."/>
            <person name="Bradley K.W."/>
            <person name="Asai D.J."/>
            <person name="Bowman C.A."/>
            <person name="Russell D.A."/>
            <person name="Pope W.H."/>
            <person name="Jacobs-Sera D."/>
            <person name="Hendrix R.W."/>
            <person name="Hatfull G.F."/>
        </authorList>
    </citation>
    <scope>NUCLEOTIDE SEQUENCE [LARGE SCALE GENOMIC DNA]</scope>
    <source>
        <strain evidence="4 5">DSM 27648</strain>
    </source>
</reference>
<organism evidence="4 5">
    <name type="scientific">Labilithrix luteola</name>
    <dbReference type="NCBI Taxonomy" id="1391654"/>
    <lineage>
        <taxon>Bacteria</taxon>
        <taxon>Pseudomonadati</taxon>
        <taxon>Myxococcota</taxon>
        <taxon>Polyangia</taxon>
        <taxon>Polyangiales</taxon>
        <taxon>Labilitrichaceae</taxon>
        <taxon>Labilithrix</taxon>
    </lineage>
</organism>
<dbReference type="InterPro" id="IPR006162">
    <property type="entry name" value="Ppantetheine_attach_site"/>
</dbReference>
<evidence type="ECO:0000256" key="2">
    <source>
        <dbReference type="ARBA" id="ARBA00022553"/>
    </source>
</evidence>
<feature type="domain" description="Carrier" evidence="3">
    <location>
        <begin position="4"/>
        <end position="89"/>
    </location>
</feature>
<dbReference type="EMBL" id="CP012333">
    <property type="protein sequence ID" value="AKV01770.1"/>
    <property type="molecule type" value="Genomic_DNA"/>
</dbReference>
<dbReference type="KEGG" id="llu:AKJ09_08433"/>
<dbReference type="AlphaFoldDB" id="A0A0K1Q8Q6"/>
<dbReference type="InterPro" id="IPR036736">
    <property type="entry name" value="ACP-like_sf"/>
</dbReference>
<dbReference type="InterPro" id="IPR009081">
    <property type="entry name" value="PP-bd_ACP"/>
</dbReference>
<dbReference type="SUPFAM" id="SSF47336">
    <property type="entry name" value="ACP-like"/>
    <property type="match status" value="1"/>
</dbReference>
<dbReference type="RefSeq" id="WP_146652801.1">
    <property type="nucleotide sequence ID" value="NZ_CP012333.1"/>
</dbReference>
<evidence type="ECO:0000313" key="5">
    <source>
        <dbReference type="Proteomes" id="UP000064967"/>
    </source>
</evidence>
<dbReference type="Gene3D" id="1.10.1200.10">
    <property type="entry name" value="ACP-like"/>
    <property type="match status" value="1"/>
</dbReference>
<keyword evidence="5" id="KW-1185">Reference proteome</keyword>
<evidence type="ECO:0000313" key="4">
    <source>
        <dbReference type="EMBL" id="AKV01770.1"/>
    </source>
</evidence>
<dbReference type="PROSITE" id="PS00012">
    <property type="entry name" value="PHOSPHOPANTETHEINE"/>
    <property type="match status" value="1"/>
</dbReference>
<evidence type="ECO:0000259" key="3">
    <source>
        <dbReference type="PROSITE" id="PS50075"/>
    </source>
</evidence>
<dbReference type="Pfam" id="PF00550">
    <property type="entry name" value="PP-binding"/>
    <property type="match status" value="1"/>
</dbReference>
<dbReference type="OrthoDB" id="9803943at2"/>
<name>A0A0K1Q8Q6_9BACT</name>
<dbReference type="PROSITE" id="PS50075">
    <property type="entry name" value="CARRIER"/>
    <property type="match status" value="1"/>
</dbReference>
<keyword evidence="1" id="KW-0596">Phosphopantetheine</keyword>
<proteinExistence type="predicted"/>
<sequence>MQRTDLKSKIKALLVSELNLAGRDPSTLDDDAPLFGEGGLGLDSLDALQIAMFVEEQFGVRVPEGDAARPIFRSVSTLADFIEGAKAGQAVTTG</sequence>
<evidence type="ECO:0000256" key="1">
    <source>
        <dbReference type="ARBA" id="ARBA00022450"/>
    </source>
</evidence>
<gene>
    <name evidence="4" type="ORF">AKJ09_08433</name>
</gene>
<keyword evidence="2" id="KW-0597">Phosphoprotein</keyword>